<dbReference type="AlphaFoldDB" id="A0A3N2DNR1"/>
<comment type="caution">
    <text evidence="1">The sequence shown here is derived from an EMBL/GenBank/DDBJ whole genome shotgun (WGS) entry which is preliminary data.</text>
</comment>
<sequence>MDIEKVIAMGAQLFKDSGSSTQGLDIQSIIGAMTGLLSSGGKIDLAGLLENVSGSGLAELAQSWLGDGTNASVSAEQVGKIFSADKLSAFSGQLGLSTEDATSGLAKALPAIVDQASSAGSLIEAAGGLSGMMKMASGLFGKK</sequence>
<dbReference type="Pfam" id="PF20159">
    <property type="entry name" value="YidB"/>
    <property type="match status" value="1"/>
</dbReference>
<dbReference type="EMBL" id="RKHR01000004">
    <property type="protein sequence ID" value="ROS01299.1"/>
    <property type="molecule type" value="Genomic_DNA"/>
</dbReference>
<dbReference type="Proteomes" id="UP000275394">
    <property type="component" value="Unassembled WGS sequence"/>
</dbReference>
<reference evidence="1 2" key="1">
    <citation type="submission" date="2018-11" db="EMBL/GenBank/DDBJ databases">
        <title>Genomic Encyclopedia of Type Strains, Phase IV (KMG-IV): sequencing the most valuable type-strain genomes for metagenomic binning, comparative biology and taxonomic classification.</title>
        <authorList>
            <person name="Goeker M."/>
        </authorList>
    </citation>
    <scope>NUCLEOTIDE SEQUENCE [LARGE SCALE GENOMIC DNA]</scope>
    <source>
        <strain evidence="1 2">DSM 100316</strain>
    </source>
</reference>
<gene>
    <name evidence="1" type="ORF">EDC56_1728</name>
</gene>
<evidence type="ECO:0000313" key="1">
    <source>
        <dbReference type="EMBL" id="ROS01299.1"/>
    </source>
</evidence>
<dbReference type="SUPFAM" id="SSF140804">
    <property type="entry name" value="YidB-like"/>
    <property type="match status" value="1"/>
</dbReference>
<dbReference type="Gene3D" id="1.10.10.690">
    <property type="entry name" value="YidB-like"/>
    <property type="match status" value="1"/>
</dbReference>
<accession>A0A3N2DNR1</accession>
<dbReference type="InterPro" id="IPR045372">
    <property type="entry name" value="YidB"/>
</dbReference>
<dbReference type="InterPro" id="IPR027405">
    <property type="entry name" value="YidB-like"/>
</dbReference>
<keyword evidence="2" id="KW-1185">Reference proteome</keyword>
<proteinExistence type="predicted"/>
<evidence type="ECO:0000313" key="2">
    <source>
        <dbReference type="Proteomes" id="UP000275394"/>
    </source>
</evidence>
<organism evidence="1 2">
    <name type="scientific">Sinobacterium caligoides</name>
    <dbReference type="NCBI Taxonomy" id="933926"/>
    <lineage>
        <taxon>Bacteria</taxon>
        <taxon>Pseudomonadati</taxon>
        <taxon>Pseudomonadota</taxon>
        <taxon>Gammaproteobacteria</taxon>
        <taxon>Cellvibrionales</taxon>
        <taxon>Spongiibacteraceae</taxon>
        <taxon>Sinobacterium</taxon>
    </lineage>
</organism>
<name>A0A3N2DNR1_9GAMM</name>
<dbReference type="OrthoDB" id="5957313at2"/>
<dbReference type="RefSeq" id="WP_123712108.1">
    <property type="nucleotide sequence ID" value="NZ_RKHR01000004.1"/>
</dbReference>
<protein>
    <submittedName>
        <fullName evidence="1">Uncharacterized protein YidB (DUF937 family)</fullName>
    </submittedName>
</protein>